<name>A0ABR6CKA4_9BACI</name>
<sequence>MFFHTYIKLIDRLAVALHSNILFKFISKKMHKKRDTFNWYRQL</sequence>
<comment type="caution">
    <text evidence="1">The sequence shown here is derived from an EMBL/GenBank/DDBJ whole genome shotgun (WGS) entry which is preliminary data.</text>
</comment>
<dbReference type="Proteomes" id="UP000626697">
    <property type="component" value="Unassembled WGS sequence"/>
</dbReference>
<organism evidence="1 2">
    <name type="scientific">Peribacillus huizhouensis</name>
    <dbReference type="NCBI Taxonomy" id="1501239"/>
    <lineage>
        <taxon>Bacteria</taxon>
        <taxon>Bacillati</taxon>
        <taxon>Bacillota</taxon>
        <taxon>Bacilli</taxon>
        <taxon>Bacillales</taxon>
        <taxon>Bacillaceae</taxon>
        <taxon>Peribacillus</taxon>
    </lineage>
</organism>
<proteinExistence type="predicted"/>
<protein>
    <submittedName>
        <fullName evidence="1">Uncharacterized protein</fullName>
    </submittedName>
</protein>
<accession>A0ABR6CKA4</accession>
<dbReference type="EMBL" id="JACJHX010000001">
    <property type="protein sequence ID" value="MBA9025146.1"/>
    <property type="molecule type" value="Genomic_DNA"/>
</dbReference>
<reference evidence="1 2" key="1">
    <citation type="submission" date="2020-08" db="EMBL/GenBank/DDBJ databases">
        <title>Genomic Encyclopedia of Type Strains, Phase IV (KMG-IV): sequencing the most valuable type-strain genomes for metagenomic binning, comparative biology and taxonomic classification.</title>
        <authorList>
            <person name="Goeker M."/>
        </authorList>
    </citation>
    <scope>NUCLEOTIDE SEQUENCE [LARGE SCALE GENOMIC DNA]</scope>
    <source>
        <strain evidence="1 2">DSM 105481</strain>
    </source>
</reference>
<evidence type="ECO:0000313" key="1">
    <source>
        <dbReference type="EMBL" id="MBA9025146.1"/>
    </source>
</evidence>
<gene>
    <name evidence="1" type="ORF">HNP81_000428</name>
</gene>
<evidence type="ECO:0000313" key="2">
    <source>
        <dbReference type="Proteomes" id="UP000626697"/>
    </source>
</evidence>
<keyword evidence="2" id="KW-1185">Reference proteome</keyword>